<reference evidence="7 8" key="1">
    <citation type="submission" date="2020-02" db="EMBL/GenBank/DDBJ databases">
        <title>Whole-genome sequencing and comparative analysis of the genomes of Bacteroides thetaiotaomicron and Escherichia coli isolated from a healthy resident in Vietnam.</title>
        <authorList>
            <person name="Mohsin M."/>
            <person name="Tanaka K."/>
            <person name="Kawahara R."/>
            <person name="Kondo S."/>
            <person name="Noguchi H."/>
            <person name="Motooka D."/>
            <person name="Nakamura S."/>
            <person name="Khong D.T."/>
            <person name="Nguyen T.N."/>
            <person name="Tran H.T."/>
            <person name="Yamamoto Y."/>
        </authorList>
    </citation>
    <scope>NUCLEOTIDE SEQUENCE [LARGE SCALE GENOMIC DNA]</scope>
    <source>
        <strain evidence="7 8">F9-2</strain>
    </source>
</reference>
<dbReference type="EMBL" id="AP022660">
    <property type="protein sequence ID" value="BCA48724.1"/>
    <property type="molecule type" value="Genomic_DNA"/>
</dbReference>
<feature type="transmembrane region" description="Helical" evidence="5">
    <location>
        <begin position="33"/>
        <end position="53"/>
    </location>
</feature>
<keyword evidence="2" id="KW-0732">Signal</keyword>
<dbReference type="CDD" id="cd10918">
    <property type="entry name" value="CE4_NodB_like_5s_6s"/>
    <property type="match status" value="1"/>
</dbReference>
<dbReference type="GO" id="GO:0005975">
    <property type="term" value="P:carbohydrate metabolic process"/>
    <property type="evidence" value="ECO:0007669"/>
    <property type="project" value="InterPro"/>
</dbReference>
<keyword evidence="5" id="KW-1133">Transmembrane helix</keyword>
<dbReference type="AlphaFoldDB" id="A0A679H2Y7"/>
<dbReference type="PANTHER" id="PTHR46471:SF2">
    <property type="entry name" value="CHITIN DEACETYLASE-RELATED"/>
    <property type="match status" value="1"/>
</dbReference>
<dbReference type="GO" id="GO:0016788">
    <property type="term" value="F:hydrolase activity, acting on ester bonds"/>
    <property type="evidence" value="ECO:0007669"/>
    <property type="project" value="UniProtKB-ARBA"/>
</dbReference>
<dbReference type="GO" id="GO:0046872">
    <property type="term" value="F:metal ion binding"/>
    <property type="evidence" value="ECO:0007669"/>
    <property type="project" value="UniProtKB-KW"/>
</dbReference>
<evidence type="ECO:0000313" key="7">
    <source>
        <dbReference type="EMBL" id="BCA48724.1"/>
    </source>
</evidence>
<sequence length="626" mass="71803">MIDLVFVYNSLWSNSKSTLIFAGEYYYKIKGSLIMRTLFFILFFVLGFCHIQARGQKPAHVIITAGQSNTDGRVPNNRLPDYIKAMAVDSTYTAGAYKYCHIAHNRTDGMFVPFWPLSHPKSKPYTWGYDAIAYYWLEQLFQEDFYVIKWAIGGTAIAAPVTTPFRGTYWSADPKWLAENTATSEKGKSLLLSLIANIDASIDQTLSKLKQGYQIDAFVWHQGESDYEHGKEYYQNLKGVVSYVRNHLTEKTGKDYSELPFIFGTVSRKNKRYNSDVEEGMRRYAKEDKNAYLIDMSEAELMGDKLHFNQVSAEYMGKQVYEQIKKTLSDDPHVYVAKYKGDRVCAISYTFDDGLAEHSTVAAPELEKRGFRGTFWVCGYYTEQGASAKVPRMTWDELREMSKKGHEVSSHSWAHKNAKRLTIEQVKSEIEKNDSAIYVNIGIVPRTYCYPYNYKTEEIVSMASKGRVATRTKQISIGGKSTPERFDKWLKDLMKAEDWGVGMTHGINYGYDAFKSPSLFWKHLDKVKSMEDQIWVGTFCEVASYIKEREEIQLKVSNKKNGMTITPKLKLDRKLFAEPLTMVIQGETMNGILVKQGRKELPVYINGNKVMFDFNPYGGTIKIHFN</sequence>
<dbReference type="InterPro" id="IPR036514">
    <property type="entry name" value="SGNH_hydro_sf"/>
</dbReference>
<evidence type="ECO:0000256" key="4">
    <source>
        <dbReference type="ARBA" id="ARBA00023277"/>
    </source>
</evidence>
<keyword evidence="4" id="KW-0119">Carbohydrate metabolism</keyword>
<evidence type="ECO:0000313" key="8">
    <source>
        <dbReference type="Proteomes" id="UP000500882"/>
    </source>
</evidence>
<dbReference type="SUPFAM" id="SSF88713">
    <property type="entry name" value="Glycoside hydrolase/deacetylase"/>
    <property type="match status" value="1"/>
</dbReference>
<evidence type="ECO:0000256" key="3">
    <source>
        <dbReference type="ARBA" id="ARBA00022801"/>
    </source>
</evidence>
<organism evidence="7 8">
    <name type="scientific">Bacteroides thetaiotaomicron</name>
    <dbReference type="NCBI Taxonomy" id="818"/>
    <lineage>
        <taxon>Bacteria</taxon>
        <taxon>Pseudomonadati</taxon>
        <taxon>Bacteroidota</taxon>
        <taxon>Bacteroidia</taxon>
        <taxon>Bacteroidales</taxon>
        <taxon>Bacteroidaceae</taxon>
        <taxon>Bacteroides</taxon>
    </lineage>
</organism>
<dbReference type="Gene3D" id="3.20.20.370">
    <property type="entry name" value="Glycoside hydrolase/deacetylase"/>
    <property type="match status" value="1"/>
</dbReference>
<dbReference type="PANTHER" id="PTHR46471">
    <property type="entry name" value="CHITIN DEACETYLASE"/>
    <property type="match status" value="1"/>
</dbReference>
<dbReference type="Pfam" id="PF03629">
    <property type="entry name" value="SASA"/>
    <property type="match status" value="1"/>
</dbReference>
<accession>A0A679H2Y7</accession>
<feature type="domain" description="NodB homology" evidence="6">
    <location>
        <begin position="345"/>
        <end position="452"/>
    </location>
</feature>
<evidence type="ECO:0000256" key="5">
    <source>
        <dbReference type="SAM" id="Phobius"/>
    </source>
</evidence>
<dbReference type="SUPFAM" id="SSF52266">
    <property type="entry name" value="SGNH hydrolase"/>
    <property type="match status" value="1"/>
</dbReference>
<evidence type="ECO:0000259" key="6">
    <source>
        <dbReference type="PROSITE" id="PS51677"/>
    </source>
</evidence>
<keyword evidence="5" id="KW-0812">Transmembrane</keyword>
<proteinExistence type="predicted"/>
<keyword evidence="3" id="KW-0378">Hydrolase</keyword>
<gene>
    <name evidence="7" type="ORF">BatF92_06660</name>
</gene>
<keyword evidence="5" id="KW-0472">Membrane</keyword>
<dbReference type="PROSITE" id="PS51677">
    <property type="entry name" value="NODB"/>
    <property type="match status" value="1"/>
</dbReference>
<evidence type="ECO:0000256" key="2">
    <source>
        <dbReference type="ARBA" id="ARBA00022729"/>
    </source>
</evidence>
<protein>
    <submittedName>
        <fullName evidence="7">Polysaccharide deacetylase</fullName>
    </submittedName>
</protein>
<dbReference type="InterPro" id="IPR005181">
    <property type="entry name" value="SASA"/>
</dbReference>
<dbReference type="InterPro" id="IPR002509">
    <property type="entry name" value="NODB_dom"/>
</dbReference>
<name>A0A679H2Y7_BACT4</name>
<keyword evidence="1" id="KW-0479">Metal-binding</keyword>
<dbReference type="Gene3D" id="3.40.50.1110">
    <property type="entry name" value="SGNH hydrolase"/>
    <property type="match status" value="1"/>
</dbReference>
<dbReference type="Pfam" id="PF01522">
    <property type="entry name" value="Polysacc_deac_1"/>
    <property type="match status" value="1"/>
</dbReference>
<dbReference type="GO" id="GO:0016810">
    <property type="term" value="F:hydrolase activity, acting on carbon-nitrogen (but not peptide) bonds"/>
    <property type="evidence" value="ECO:0007669"/>
    <property type="project" value="InterPro"/>
</dbReference>
<evidence type="ECO:0000256" key="1">
    <source>
        <dbReference type="ARBA" id="ARBA00022723"/>
    </source>
</evidence>
<dbReference type="Proteomes" id="UP000500882">
    <property type="component" value="Chromosome"/>
</dbReference>
<dbReference type="InterPro" id="IPR011330">
    <property type="entry name" value="Glyco_hydro/deAcase_b/a-brl"/>
</dbReference>